<accession>A0ABR3EYH9</accession>
<protein>
    <recommendedName>
        <fullName evidence="3">RING-type domain-containing protein</fullName>
    </recommendedName>
</protein>
<feature type="domain" description="RING-type" evidence="3">
    <location>
        <begin position="55"/>
        <end position="101"/>
    </location>
</feature>
<dbReference type="InterPro" id="IPR013083">
    <property type="entry name" value="Znf_RING/FYVE/PHD"/>
</dbReference>
<keyword evidence="5" id="KW-1185">Reference proteome</keyword>
<dbReference type="SUPFAM" id="SSF57850">
    <property type="entry name" value="RING/U-box"/>
    <property type="match status" value="1"/>
</dbReference>
<dbReference type="PROSITE" id="PS50089">
    <property type="entry name" value="ZF_RING_2"/>
    <property type="match status" value="1"/>
</dbReference>
<comment type="caution">
    <text evidence="4">The sequence shown here is derived from an EMBL/GenBank/DDBJ whole genome shotgun (WGS) entry which is preliminary data.</text>
</comment>
<keyword evidence="1" id="KW-0479">Metal-binding</keyword>
<evidence type="ECO:0000313" key="5">
    <source>
        <dbReference type="Proteomes" id="UP001465976"/>
    </source>
</evidence>
<dbReference type="Proteomes" id="UP001465976">
    <property type="component" value="Unassembled WGS sequence"/>
</dbReference>
<gene>
    <name evidence="4" type="ORF">V5O48_014136</name>
</gene>
<evidence type="ECO:0000256" key="1">
    <source>
        <dbReference type="PROSITE-ProRule" id="PRU00175"/>
    </source>
</evidence>
<keyword evidence="2" id="KW-0175">Coiled coil</keyword>
<keyword evidence="1" id="KW-0862">Zinc</keyword>
<evidence type="ECO:0000256" key="2">
    <source>
        <dbReference type="SAM" id="Coils"/>
    </source>
</evidence>
<evidence type="ECO:0000259" key="3">
    <source>
        <dbReference type="PROSITE" id="PS50089"/>
    </source>
</evidence>
<reference evidence="4 5" key="1">
    <citation type="submission" date="2024-02" db="EMBL/GenBank/DDBJ databases">
        <title>A draft genome for the cacao thread blight pathogen Marasmius crinis-equi.</title>
        <authorList>
            <person name="Cohen S.P."/>
            <person name="Baruah I.K."/>
            <person name="Amoako-Attah I."/>
            <person name="Bukari Y."/>
            <person name="Meinhardt L.W."/>
            <person name="Bailey B.A."/>
        </authorList>
    </citation>
    <scope>NUCLEOTIDE SEQUENCE [LARGE SCALE GENOMIC DNA]</scope>
    <source>
        <strain evidence="4 5">GH-76</strain>
    </source>
</reference>
<dbReference type="InterPro" id="IPR001841">
    <property type="entry name" value="Znf_RING"/>
</dbReference>
<dbReference type="EMBL" id="JBAHYK010001476">
    <property type="protein sequence ID" value="KAL0567854.1"/>
    <property type="molecule type" value="Genomic_DNA"/>
</dbReference>
<sequence>MPLSTSLDTDSLQSLLNKRDTFSVQQSLENQLKAAREEESRLEADIEHTIGKLKCYECTLLLSNPHVLQCGHSCCAICLTEIKAAAIAAGASLGPRCPQCQAAIFLPPVPSSHTEAICARLATEFNLKRRPFAPLTWPKNDEEIADKSKERYLESYVEPA</sequence>
<keyword evidence="1" id="KW-0863">Zinc-finger</keyword>
<name>A0ABR3EYH9_9AGAR</name>
<dbReference type="Gene3D" id="3.30.40.10">
    <property type="entry name" value="Zinc/RING finger domain, C3HC4 (zinc finger)"/>
    <property type="match status" value="1"/>
</dbReference>
<proteinExistence type="predicted"/>
<organism evidence="4 5">
    <name type="scientific">Marasmius crinis-equi</name>
    <dbReference type="NCBI Taxonomy" id="585013"/>
    <lineage>
        <taxon>Eukaryota</taxon>
        <taxon>Fungi</taxon>
        <taxon>Dikarya</taxon>
        <taxon>Basidiomycota</taxon>
        <taxon>Agaricomycotina</taxon>
        <taxon>Agaricomycetes</taxon>
        <taxon>Agaricomycetidae</taxon>
        <taxon>Agaricales</taxon>
        <taxon>Marasmiineae</taxon>
        <taxon>Marasmiaceae</taxon>
        <taxon>Marasmius</taxon>
    </lineage>
</organism>
<evidence type="ECO:0000313" key="4">
    <source>
        <dbReference type="EMBL" id="KAL0567854.1"/>
    </source>
</evidence>
<feature type="coiled-coil region" evidence="2">
    <location>
        <begin position="25"/>
        <end position="52"/>
    </location>
</feature>